<dbReference type="Gene3D" id="1.25.10.10">
    <property type="entry name" value="Leucine-rich Repeat Variant"/>
    <property type="match status" value="1"/>
</dbReference>
<dbReference type="AlphaFoldDB" id="A0A3B0V970"/>
<reference evidence="1" key="1">
    <citation type="submission" date="2018-06" db="EMBL/GenBank/DDBJ databases">
        <authorList>
            <person name="Zhirakovskaya E."/>
        </authorList>
    </citation>
    <scope>NUCLEOTIDE SEQUENCE</scope>
</reference>
<accession>A0A3B0V970</accession>
<name>A0A3B0V970_9ZZZZ</name>
<dbReference type="InterPro" id="IPR004155">
    <property type="entry name" value="PBS_lyase_HEAT"/>
</dbReference>
<protein>
    <recommendedName>
        <fullName evidence="2">HEAT repeat domain-containing protein</fullName>
    </recommendedName>
</protein>
<sequence length="131" mass="14775">MRINYCVHCFAEIAPEVQQCPFCGVVLREWVHSLDYETRLIHTLGHPLADVRMRAIIALGKRRDPQAADPLVRCSLRHPIDVVEGLEIVAALRRLRPGSARNKALDRLARDHPAHAVRRAAAEALEEMTDT</sequence>
<dbReference type="Pfam" id="PF03130">
    <property type="entry name" value="HEAT_PBS"/>
    <property type="match status" value="1"/>
</dbReference>
<dbReference type="InterPro" id="IPR016024">
    <property type="entry name" value="ARM-type_fold"/>
</dbReference>
<gene>
    <name evidence="1" type="ORF">MNBD_DELTA04-1840</name>
</gene>
<dbReference type="InterPro" id="IPR011989">
    <property type="entry name" value="ARM-like"/>
</dbReference>
<dbReference type="SUPFAM" id="SSF48371">
    <property type="entry name" value="ARM repeat"/>
    <property type="match status" value="1"/>
</dbReference>
<organism evidence="1">
    <name type="scientific">hydrothermal vent metagenome</name>
    <dbReference type="NCBI Taxonomy" id="652676"/>
    <lineage>
        <taxon>unclassified sequences</taxon>
        <taxon>metagenomes</taxon>
        <taxon>ecological metagenomes</taxon>
    </lineage>
</organism>
<evidence type="ECO:0000313" key="1">
    <source>
        <dbReference type="EMBL" id="VAW37310.1"/>
    </source>
</evidence>
<proteinExistence type="predicted"/>
<evidence type="ECO:0008006" key="2">
    <source>
        <dbReference type="Google" id="ProtNLM"/>
    </source>
</evidence>
<dbReference type="EMBL" id="UOEY01000037">
    <property type="protein sequence ID" value="VAW37310.1"/>
    <property type="molecule type" value="Genomic_DNA"/>
</dbReference>